<name>A0A256G242_9HYPH</name>
<sequence length="98" mass="11349">MPKFILDNYLIPVGRSNGITVYRIDNPHHERVQMHIPELEERQREIKADQNVRNRPQSSMANNAHLEPARVAEVAHPENDKDGNICPPRWAENATNYL</sequence>
<evidence type="ECO:0000256" key="1">
    <source>
        <dbReference type="SAM" id="MobiDB-lite"/>
    </source>
</evidence>
<dbReference type="AlphaFoldDB" id="A0A256G242"/>
<dbReference type="Proteomes" id="UP000215590">
    <property type="component" value="Unassembled WGS sequence"/>
</dbReference>
<comment type="caution">
    <text evidence="2">The sequence shown here is derived from an EMBL/GenBank/DDBJ whole genome shotgun (WGS) entry which is preliminary data.</text>
</comment>
<evidence type="ECO:0000313" key="2">
    <source>
        <dbReference type="EMBL" id="OYR21050.1"/>
    </source>
</evidence>
<organism evidence="2 3">
    <name type="scientific">Brucella thiophenivorans</name>
    <dbReference type="NCBI Taxonomy" id="571255"/>
    <lineage>
        <taxon>Bacteria</taxon>
        <taxon>Pseudomonadati</taxon>
        <taxon>Pseudomonadota</taxon>
        <taxon>Alphaproteobacteria</taxon>
        <taxon>Hyphomicrobiales</taxon>
        <taxon>Brucellaceae</taxon>
        <taxon>Brucella/Ochrobactrum group</taxon>
        <taxon>Brucella</taxon>
    </lineage>
</organism>
<evidence type="ECO:0000313" key="3">
    <source>
        <dbReference type="Proteomes" id="UP000215590"/>
    </source>
</evidence>
<dbReference type="EMBL" id="NNRJ01000012">
    <property type="protein sequence ID" value="OYR21050.1"/>
    <property type="molecule type" value="Genomic_DNA"/>
</dbReference>
<proteinExistence type="predicted"/>
<gene>
    <name evidence="2" type="ORF">CEV31_0670</name>
</gene>
<keyword evidence="3" id="KW-1185">Reference proteome</keyword>
<accession>A0A256G242</accession>
<protein>
    <submittedName>
        <fullName evidence="2">Uncharacterized protein</fullName>
    </submittedName>
</protein>
<feature type="region of interest" description="Disordered" evidence="1">
    <location>
        <begin position="75"/>
        <end position="98"/>
    </location>
</feature>
<reference evidence="2 3" key="1">
    <citation type="submission" date="2017-07" db="EMBL/GenBank/DDBJ databases">
        <title>Phylogenetic study on the rhizospheric bacterium Ochrobactrum sp. A44.</title>
        <authorList>
            <person name="Krzyzanowska D.M."/>
            <person name="Ossowicki A."/>
            <person name="Rajewska M."/>
            <person name="Maciag T."/>
            <person name="Kaczynski Z."/>
            <person name="Czerwicka M."/>
            <person name="Jafra S."/>
        </authorList>
    </citation>
    <scope>NUCLEOTIDE SEQUENCE [LARGE SCALE GENOMIC DNA]</scope>
    <source>
        <strain evidence="2 3">DSM 7216</strain>
    </source>
</reference>